<sequence>MSLFLFAINYFDDRGDSFFTCFSPILIAFAFMLLTYVFFMFFYRREIKFTSRCIEFIQKGKVKRRYCITKNHDMIRPFFVGDNKGLDLGDKAFIFIIFIGMTLISKSLFLLFALAYYLSNLAIKFLLYLILNGSFWGFTAFPFIKLGTKYLGFRARRHFLIYFYNEKIYDEVSEYFLQKDINIDEIEKSYSFA</sequence>
<feature type="transmembrane region" description="Helical" evidence="1">
    <location>
        <begin position="22"/>
        <end position="43"/>
    </location>
</feature>
<gene>
    <name evidence="2" type="ORF">CRECT_0966</name>
</gene>
<keyword evidence="1" id="KW-0472">Membrane</keyword>
<dbReference type="KEGG" id="crx:CRECT_0966"/>
<evidence type="ECO:0000313" key="3">
    <source>
        <dbReference type="Proteomes" id="UP000502377"/>
    </source>
</evidence>
<reference evidence="2 3" key="1">
    <citation type="submission" date="2016-07" db="EMBL/GenBank/DDBJ databases">
        <title>Comparative genomics of the Campylobacter concisus group.</title>
        <authorList>
            <person name="Miller W.G."/>
            <person name="Yee E."/>
            <person name="Chapman M.H."/>
            <person name="Huynh S."/>
            <person name="Bono J.L."/>
            <person name="On S.L.W."/>
            <person name="StLeger J."/>
            <person name="Foster G."/>
            <person name="Parker C.T."/>
        </authorList>
    </citation>
    <scope>NUCLEOTIDE SEQUENCE [LARGE SCALE GENOMIC DNA]</scope>
    <source>
        <strain evidence="2 3">ATCC 33238</strain>
    </source>
</reference>
<keyword evidence="1" id="KW-0812">Transmembrane</keyword>
<accession>A0A6G5QLP8</accession>
<dbReference type="EMBL" id="CP012543">
    <property type="protein sequence ID" value="QCD46635.1"/>
    <property type="molecule type" value="Genomic_DNA"/>
</dbReference>
<feature type="transmembrane region" description="Helical" evidence="1">
    <location>
        <begin position="125"/>
        <end position="144"/>
    </location>
</feature>
<protein>
    <submittedName>
        <fullName evidence="2">Putative membrane protein</fullName>
    </submittedName>
</protein>
<dbReference type="AlphaFoldDB" id="A0A6G5QLP8"/>
<feature type="transmembrane region" description="Helical" evidence="1">
    <location>
        <begin position="93"/>
        <end position="119"/>
    </location>
</feature>
<name>A0A6G5QLP8_CAMRE</name>
<keyword evidence="1" id="KW-1133">Transmembrane helix</keyword>
<proteinExistence type="predicted"/>
<evidence type="ECO:0000256" key="1">
    <source>
        <dbReference type="SAM" id="Phobius"/>
    </source>
</evidence>
<dbReference type="Proteomes" id="UP000502377">
    <property type="component" value="Chromosome"/>
</dbReference>
<evidence type="ECO:0000313" key="2">
    <source>
        <dbReference type="EMBL" id="QCD46635.1"/>
    </source>
</evidence>
<organism evidence="2 3">
    <name type="scientific">Campylobacter rectus</name>
    <name type="common">Wolinella recta</name>
    <dbReference type="NCBI Taxonomy" id="203"/>
    <lineage>
        <taxon>Bacteria</taxon>
        <taxon>Pseudomonadati</taxon>
        <taxon>Campylobacterota</taxon>
        <taxon>Epsilonproteobacteria</taxon>
        <taxon>Campylobacterales</taxon>
        <taxon>Campylobacteraceae</taxon>
        <taxon>Campylobacter</taxon>
    </lineage>
</organism>